<dbReference type="EMBL" id="ML994618">
    <property type="protein sequence ID" value="KAF2190757.1"/>
    <property type="molecule type" value="Genomic_DNA"/>
</dbReference>
<dbReference type="Pfam" id="PF01179">
    <property type="entry name" value="Cu_amine_oxid"/>
    <property type="match status" value="1"/>
</dbReference>
<dbReference type="Proteomes" id="UP000800200">
    <property type="component" value="Unassembled WGS sequence"/>
</dbReference>
<gene>
    <name evidence="2" type="ORF">K469DRAFT_721656</name>
</gene>
<dbReference type="Gene3D" id="2.70.98.20">
    <property type="entry name" value="Copper amine oxidase, catalytic domain"/>
    <property type="match status" value="1"/>
</dbReference>
<dbReference type="AlphaFoldDB" id="A0A6A6EFD7"/>
<keyword evidence="3" id="KW-1185">Reference proteome</keyword>
<dbReference type="OrthoDB" id="3341590at2759"/>
<feature type="domain" description="Copper amine oxidase catalytic" evidence="1">
    <location>
        <begin position="2"/>
        <end position="72"/>
    </location>
</feature>
<evidence type="ECO:0000313" key="2">
    <source>
        <dbReference type="EMBL" id="KAF2190757.1"/>
    </source>
</evidence>
<sequence>MYVVINPNVTNAWGEPQGYGIVPGRSDIHLSTLHSPFSPKESESAKSHLAVTKQHDTEPYANSVQNINLSLKAQTRFQ</sequence>
<organism evidence="2 3">
    <name type="scientific">Zopfia rhizophila CBS 207.26</name>
    <dbReference type="NCBI Taxonomy" id="1314779"/>
    <lineage>
        <taxon>Eukaryota</taxon>
        <taxon>Fungi</taxon>
        <taxon>Dikarya</taxon>
        <taxon>Ascomycota</taxon>
        <taxon>Pezizomycotina</taxon>
        <taxon>Dothideomycetes</taxon>
        <taxon>Dothideomycetes incertae sedis</taxon>
        <taxon>Zopfiaceae</taxon>
        <taxon>Zopfia</taxon>
    </lineage>
</organism>
<reference evidence="2" key="1">
    <citation type="journal article" date="2020" name="Stud. Mycol.">
        <title>101 Dothideomycetes genomes: a test case for predicting lifestyles and emergence of pathogens.</title>
        <authorList>
            <person name="Haridas S."/>
            <person name="Albert R."/>
            <person name="Binder M."/>
            <person name="Bloem J."/>
            <person name="Labutti K."/>
            <person name="Salamov A."/>
            <person name="Andreopoulos B."/>
            <person name="Baker S."/>
            <person name="Barry K."/>
            <person name="Bills G."/>
            <person name="Bluhm B."/>
            <person name="Cannon C."/>
            <person name="Castanera R."/>
            <person name="Culley D."/>
            <person name="Daum C."/>
            <person name="Ezra D."/>
            <person name="Gonzalez J."/>
            <person name="Henrissat B."/>
            <person name="Kuo A."/>
            <person name="Liang C."/>
            <person name="Lipzen A."/>
            <person name="Lutzoni F."/>
            <person name="Magnuson J."/>
            <person name="Mondo S."/>
            <person name="Nolan M."/>
            <person name="Ohm R."/>
            <person name="Pangilinan J."/>
            <person name="Park H.-J."/>
            <person name="Ramirez L."/>
            <person name="Alfaro M."/>
            <person name="Sun H."/>
            <person name="Tritt A."/>
            <person name="Yoshinaga Y."/>
            <person name="Zwiers L.-H."/>
            <person name="Turgeon B."/>
            <person name="Goodwin S."/>
            <person name="Spatafora J."/>
            <person name="Crous P."/>
            <person name="Grigoriev I."/>
        </authorList>
    </citation>
    <scope>NUCLEOTIDE SEQUENCE</scope>
    <source>
        <strain evidence="2">CBS 207.26</strain>
    </source>
</reference>
<dbReference type="GO" id="GO:0005507">
    <property type="term" value="F:copper ion binding"/>
    <property type="evidence" value="ECO:0007669"/>
    <property type="project" value="InterPro"/>
</dbReference>
<protein>
    <recommendedName>
        <fullName evidence="1">Copper amine oxidase catalytic domain-containing protein</fullName>
    </recommendedName>
</protein>
<dbReference type="GO" id="GO:0008131">
    <property type="term" value="F:primary methylamine oxidase activity"/>
    <property type="evidence" value="ECO:0007669"/>
    <property type="project" value="InterPro"/>
</dbReference>
<evidence type="ECO:0000259" key="1">
    <source>
        <dbReference type="Pfam" id="PF01179"/>
    </source>
</evidence>
<dbReference type="GO" id="GO:0048038">
    <property type="term" value="F:quinone binding"/>
    <property type="evidence" value="ECO:0007669"/>
    <property type="project" value="InterPro"/>
</dbReference>
<accession>A0A6A6EFD7</accession>
<dbReference type="InterPro" id="IPR015798">
    <property type="entry name" value="Cu_amine_oxidase_C"/>
</dbReference>
<proteinExistence type="predicted"/>
<dbReference type="GO" id="GO:0009308">
    <property type="term" value="P:amine metabolic process"/>
    <property type="evidence" value="ECO:0007669"/>
    <property type="project" value="InterPro"/>
</dbReference>
<name>A0A6A6EFD7_9PEZI</name>
<dbReference type="InterPro" id="IPR036460">
    <property type="entry name" value="Cu_amine_oxidase_C_sf"/>
</dbReference>
<evidence type="ECO:0000313" key="3">
    <source>
        <dbReference type="Proteomes" id="UP000800200"/>
    </source>
</evidence>
<dbReference type="SUPFAM" id="SSF49998">
    <property type="entry name" value="Amine oxidase catalytic domain"/>
    <property type="match status" value="1"/>
</dbReference>